<dbReference type="PANTHER" id="PTHR23389">
    <property type="entry name" value="CHROMOSOME TRANSMISSION FIDELITY FACTOR 18"/>
    <property type="match status" value="1"/>
</dbReference>
<dbReference type="CDD" id="cd17748">
    <property type="entry name" value="BRCT_DNA_ligase_like"/>
    <property type="match status" value="1"/>
</dbReference>
<accession>A0A323TDE8</accession>
<dbReference type="RefSeq" id="WP_110610728.1">
    <property type="nucleotide sequence ID" value="NZ_PDOD01000004.1"/>
</dbReference>
<organism evidence="19 20">
    <name type="scientific">Salipaludibacillus keqinensis</name>
    <dbReference type="NCBI Taxonomy" id="2045207"/>
    <lineage>
        <taxon>Bacteria</taxon>
        <taxon>Bacillati</taxon>
        <taxon>Bacillota</taxon>
        <taxon>Bacilli</taxon>
        <taxon>Bacillales</taxon>
        <taxon>Bacillaceae</taxon>
    </lineage>
</organism>
<keyword evidence="8 15" id="KW-0862">Zinc</keyword>
<dbReference type="Gene3D" id="1.10.287.610">
    <property type="entry name" value="Helix hairpin bin"/>
    <property type="match status" value="1"/>
</dbReference>
<dbReference type="SMART" id="SM00532">
    <property type="entry name" value="LIGANc"/>
    <property type="match status" value="1"/>
</dbReference>
<dbReference type="SUPFAM" id="SSF52113">
    <property type="entry name" value="BRCT domain"/>
    <property type="match status" value="1"/>
</dbReference>
<dbReference type="FunFam" id="3.30.470.30:FF:000001">
    <property type="entry name" value="DNA ligase"/>
    <property type="match status" value="1"/>
</dbReference>
<evidence type="ECO:0000256" key="1">
    <source>
        <dbReference type="ARBA" id="ARBA00004067"/>
    </source>
</evidence>
<dbReference type="FunFam" id="6.20.10.30:FF:000002">
    <property type="entry name" value="DNA ligase"/>
    <property type="match status" value="1"/>
</dbReference>
<reference evidence="19 20" key="1">
    <citation type="submission" date="2017-10" db="EMBL/GenBank/DDBJ databases">
        <title>Bacillus sp. nov., a halophilic bacterium isolated from a Keqin Lake.</title>
        <authorList>
            <person name="Wang H."/>
        </authorList>
    </citation>
    <scope>NUCLEOTIDE SEQUENCE [LARGE SCALE GENOMIC DNA]</scope>
    <source>
        <strain evidence="19 20">KQ-12</strain>
    </source>
</reference>
<comment type="function">
    <text evidence="1 15">DNA ligase that catalyzes the formation of phosphodiester linkages between 5'-phosphoryl and 3'-hydroxyl groups in double-stranded DNA using NAD as a coenzyme and as the energy source for the reaction. It is essential for DNA replication and repair of damaged DNA.</text>
</comment>
<keyword evidence="4 15" id="KW-0436">Ligase</keyword>
<feature type="binding site" evidence="15">
    <location>
        <position position="136"/>
    </location>
    <ligand>
        <name>NAD(+)</name>
        <dbReference type="ChEBI" id="CHEBI:57540"/>
    </ligand>
</feature>
<dbReference type="InterPro" id="IPR041663">
    <property type="entry name" value="DisA/LigA_HHH"/>
</dbReference>
<dbReference type="InterPro" id="IPR013839">
    <property type="entry name" value="DNAligase_adenylation"/>
</dbReference>
<dbReference type="FunFam" id="1.10.150.20:FF:000006">
    <property type="entry name" value="DNA ligase"/>
    <property type="match status" value="1"/>
</dbReference>
<evidence type="ECO:0000256" key="17">
    <source>
        <dbReference type="SAM" id="Coils"/>
    </source>
</evidence>
<dbReference type="PROSITE" id="PS01056">
    <property type="entry name" value="DNA_LIGASE_N2"/>
    <property type="match status" value="1"/>
</dbReference>
<evidence type="ECO:0000313" key="19">
    <source>
        <dbReference type="EMBL" id="PYZ92254.1"/>
    </source>
</evidence>
<feature type="coiled-coil region" evidence="17">
    <location>
        <begin position="3"/>
        <end position="57"/>
    </location>
</feature>
<evidence type="ECO:0000256" key="5">
    <source>
        <dbReference type="ARBA" id="ARBA00022705"/>
    </source>
</evidence>
<evidence type="ECO:0000256" key="14">
    <source>
        <dbReference type="ARBA" id="ARBA00060881"/>
    </source>
</evidence>
<evidence type="ECO:0000256" key="16">
    <source>
        <dbReference type="RuleBase" id="RU000618"/>
    </source>
</evidence>
<dbReference type="InterPro" id="IPR004150">
    <property type="entry name" value="NAD_DNA_ligase_OB"/>
</dbReference>
<evidence type="ECO:0000256" key="9">
    <source>
        <dbReference type="ARBA" id="ARBA00022842"/>
    </source>
</evidence>
<comment type="catalytic activity">
    <reaction evidence="13 15 16">
        <text>NAD(+) + (deoxyribonucleotide)n-3'-hydroxyl + 5'-phospho-(deoxyribonucleotide)m = (deoxyribonucleotide)n+m + AMP + beta-nicotinamide D-nucleotide.</text>
        <dbReference type="EC" id="6.5.1.2"/>
    </reaction>
</comment>
<dbReference type="Pfam" id="PF00533">
    <property type="entry name" value="BRCT"/>
    <property type="match status" value="1"/>
</dbReference>
<feature type="binding site" evidence="15">
    <location>
        <position position="422"/>
    </location>
    <ligand>
        <name>Zn(2+)</name>
        <dbReference type="ChEBI" id="CHEBI:29105"/>
    </ligand>
</feature>
<dbReference type="GO" id="GO:0003911">
    <property type="term" value="F:DNA ligase (NAD+) activity"/>
    <property type="evidence" value="ECO:0007669"/>
    <property type="project" value="UniProtKB-UniRule"/>
</dbReference>
<dbReference type="FunFam" id="1.10.150.20:FF:000007">
    <property type="entry name" value="DNA ligase"/>
    <property type="match status" value="1"/>
</dbReference>
<feature type="binding site" evidence="15">
    <location>
        <position position="170"/>
    </location>
    <ligand>
        <name>NAD(+)</name>
        <dbReference type="ChEBI" id="CHEBI:57540"/>
    </ligand>
</feature>
<dbReference type="EMBL" id="PDOD01000004">
    <property type="protein sequence ID" value="PYZ92254.1"/>
    <property type="molecule type" value="Genomic_DNA"/>
</dbReference>
<evidence type="ECO:0000256" key="12">
    <source>
        <dbReference type="ARBA" id="ARBA00023211"/>
    </source>
</evidence>
<dbReference type="PANTHER" id="PTHR23389:SF9">
    <property type="entry name" value="DNA LIGASE"/>
    <property type="match status" value="1"/>
</dbReference>
<gene>
    <name evidence="15 19" type="primary">ligA</name>
    <name evidence="19" type="ORF">CR194_15565</name>
</gene>
<evidence type="ECO:0000259" key="18">
    <source>
        <dbReference type="PROSITE" id="PS50172"/>
    </source>
</evidence>
<proteinExistence type="inferred from homology"/>
<dbReference type="SMART" id="SM00292">
    <property type="entry name" value="BRCT"/>
    <property type="match status" value="1"/>
</dbReference>
<keyword evidence="20" id="KW-1185">Reference proteome</keyword>
<feature type="binding site" evidence="15">
    <location>
        <position position="407"/>
    </location>
    <ligand>
        <name>Zn(2+)</name>
        <dbReference type="ChEBI" id="CHEBI:29105"/>
    </ligand>
</feature>
<dbReference type="InterPro" id="IPR001357">
    <property type="entry name" value="BRCT_dom"/>
</dbReference>
<comment type="cofactor">
    <cofactor evidence="15">
        <name>Mg(2+)</name>
        <dbReference type="ChEBI" id="CHEBI:18420"/>
    </cofactor>
    <cofactor evidence="15">
        <name>Mn(2+)</name>
        <dbReference type="ChEBI" id="CHEBI:29035"/>
    </cofactor>
</comment>
<keyword evidence="11 15" id="KW-0234">DNA repair</keyword>
<dbReference type="FunFam" id="2.40.50.140:FF:000012">
    <property type="entry name" value="DNA ligase"/>
    <property type="match status" value="1"/>
</dbReference>
<evidence type="ECO:0000256" key="3">
    <source>
        <dbReference type="ARBA" id="ARBA00013308"/>
    </source>
</evidence>
<dbReference type="GO" id="GO:0046872">
    <property type="term" value="F:metal ion binding"/>
    <property type="evidence" value="ECO:0007669"/>
    <property type="project" value="UniProtKB-KW"/>
</dbReference>
<protein>
    <recommendedName>
        <fullName evidence="3 15">DNA ligase</fullName>
        <ecNumber evidence="2 15">6.5.1.2</ecNumber>
    </recommendedName>
    <alternativeName>
        <fullName evidence="15">Polydeoxyribonucleotide synthase [NAD(+)]</fullName>
    </alternativeName>
</protein>
<dbReference type="SUPFAM" id="SSF56091">
    <property type="entry name" value="DNA ligase/mRNA capping enzyme, catalytic domain"/>
    <property type="match status" value="1"/>
</dbReference>
<comment type="caution">
    <text evidence="19">The sequence shown here is derived from an EMBL/GenBank/DDBJ whole genome shotgun (WGS) entry which is preliminary data.</text>
</comment>
<feature type="binding site" evidence="15">
    <location>
        <begin position="83"/>
        <end position="84"/>
    </location>
    <ligand>
        <name>NAD(+)</name>
        <dbReference type="ChEBI" id="CHEBI:57540"/>
    </ligand>
</feature>
<feature type="domain" description="BRCT" evidence="18">
    <location>
        <begin position="590"/>
        <end position="667"/>
    </location>
</feature>
<dbReference type="Gene3D" id="3.30.470.30">
    <property type="entry name" value="DNA ligase/mRNA capping enzyme"/>
    <property type="match status" value="1"/>
</dbReference>
<dbReference type="HAMAP" id="MF_01588">
    <property type="entry name" value="DNA_ligase_A"/>
    <property type="match status" value="1"/>
</dbReference>
<sequence>MSNEQVKSRIDQLTDQLNDYAHHYYVLDQPKVSDAEYDQLLRDLIDLEKNHPNLKREDSPSERIGGEPLDHFRKVQHDVPMLSLSNAFDSGELRDFDRRVQQGLGHETSYSCELKIDGLAVTLKYESGRFIQGATRGDGTTGEDITKNLKTIASIPLKLKEPVDIEVRGEAFMPKSSFNRLNKAKEANEEALFANPRNAAAGSLRQLDPKIAAKRHLDVFIYSVGKLTEKQLDSHQESLTYVSELGFKINDQAKHCNNIEEVVEFCEGWLEKRADLSYEIDGIVIKVDSLKDQQALGFTAKSPRWATAFKFPAEEVVTTLRDIVLSVGRTGVVTPTAILDPISVAGTTVQRASLHNEDLIREQDVKIGDKVTIKKAGDIIPKVVNVLSDQRTGEEKDFHMPTECPECESELVRIEGEVALRCVNPKCPAQIREGLIHFVSRNAMNIDGLGERVITQLFEHELVEDVADIYRLKREELVKLERMGEKSVDNLLKAIEVTKNNSLEKLLFGLGIRFVGSKAAKTLAMNFETMDALQRASVEELEAVDEIGTKMADAIVTYFEKEEVQELLAELNELGINMIYKGPKLQTAQESDSVFAGKTIVLTGSMEQMSRKDAKEEIEAKGGKVTGSVTTNTDLLIAGEKAGSKLKKAKELNIEVWDEARFVEELG</sequence>
<dbReference type="AlphaFoldDB" id="A0A323TDE8"/>
<dbReference type="Gene3D" id="6.20.10.30">
    <property type="match status" value="1"/>
</dbReference>
<dbReference type="Gene3D" id="2.40.50.140">
    <property type="entry name" value="Nucleic acid-binding proteins"/>
    <property type="match status" value="1"/>
</dbReference>
<dbReference type="InterPro" id="IPR004149">
    <property type="entry name" value="Znf_DNAligase_C4"/>
</dbReference>
<dbReference type="GO" id="GO:0005829">
    <property type="term" value="C:cytosol"/>
    <property type="evidence" value="ECO:0007669"/>
    <property type="project" value="TreeGrafter"/>
</dbReference>
<dbReference type="Pfam" id="PF12826">
    <property type="entry name" value="HHH_2"/>
    <property type="match status" value="1"/>
</dbReference>
<keyword evidence="9 15" id="KW-0460">Magnesium</keyword>
<dbReference type="GO" id="GO:0003677">
    <property type="term" value="F:DNA binding"/>
    <property type="evidence" value="ECO:0007669"/>
    <property type="project" value="InterPro"/>
</dbReference>
<feature type="binding site" evidence="15">
    <location>
        <position position="113"/>
    </location>
    <ligand>
        <name>NAD(+)</name>
        <dbReference type="ChEBI" id="CHEBI:57540"/>
    </ligand>
</feature>
<dbReference type="Pfam" id="PF03120">
    <property type="entry name" value="OB_DNA_ligase"/>
    <property type="match status" value="1"/>
</dbReference>
<evidence type="ECO:0000256" key="6">
    <source>
        <dbReference type="ARBA" id="ARBA00022723"/>
    </source>
</evidence>
<dbReference type="FunFam" id="1.10.287.610:FF:000002">
    <property type="entry name" value="DNA ligase"/>
    <property type="match status" value="1"/>
</dbReference>
<dbReference type="SUPFAM" id="SSF50249">
    <property type="entry name" value="Nucleic acid-binding proteins"/>
    <property type="match status" value="1"/>
</dbReference>
<dbReference type="InterPro" id="IPR001679">
    <property type="entry name" value="DNA_ligase"/>
</dbReference>
<evidence type="ECO:0000256" key="8">
    <source>
        <dbReference type="ARBA" id="ARBA00022833"/>
    </source>
</evidence>
<keyword evidence="5 15" id="KW-0235">DNA replication</keyword>
<dbReference type="GO" id="GO:0006281">
    <property type="term" value="P:DNA repair"/>
    <property type="evidence" value="ECO:0007669"/>
    <property type="project" value="UniProtKB-KW"/>
</dbReference>
<evidence type="ECO:0000256" key="7">
    <source>
        <dbReference type="ARBA" id="ARBA00022763"/>
    </source>
</evidence>
<dbReference type="InterPro" id="IPR012340">
    <property type="entry name" value="NA-bd_OB-fold"/>
</dbReference>
<dbReference type="InterPro" id="IPR033136">
    <property type="entry name" value="DNA_ligase_CS"/>
</dbReference>
<evidence type="ECO:0000256" key="15">
    <source>
        <dbReference type="HAMAP-Rule" id="MF_01588"/>
    </source>
</evidence>
<dbReference type="NCBIfam" id="NF005932">
    <property type="entry name" value="PRK07956.1"/>
    <property type="match status" value="1"/>
</dbReference>
<dbReference type="Pfam" id="PF03119">
    <property type="entry name" value="DNA_ligase_ZBD"/>
    <property type="match status" value="1"/>
</dbReference>
<dbReference type="Pfam" id="PF14520">
    <property type="entry name" value="HHH_5"/>
    <property type="match status" value="1"/>
</dbReference>
<evidence type="ECO:0000313" key="20">
    <source>
        <dbReference type="Proteomes" id="UP000248214"/>
    </source>
</evidence>
<evidence type="ECO:0000256" key="4">
    <source>
        <dbReference type="ARBA" id="ARBA00022598"/>
    </source>
</evidence>
<keyword evidence="7 15" id="KW-0227">DNA damage</keyword>
<evidence type="ECO:0000256" key="11">
    <source>
        <dbReference type="ARBA" id="ARBA00023204"/>
    </source>
</evidence>
<name>A0A323TDE8_9BACI</name>
<keyword evidence="6 15" id="KW-0479">Metal-binding</keyword>
<dbReference type="PIRSF" id="PIRSF001604">
    <property type="entry name" value="LigA"/>
    <property type="match status" value="1"/>
</dbReference>
<comment type="similarity">
    <text evidence="14 15">Belongs to the NAD-dependent DNA ligase family. LigA subfamily.</text>
</comment>
<dbReference type="GO" id="GO:0006260">
    <property type="term" value="P:DNA replication"/>
    <property type="evidence" value="ECO:0007669"/>
    <property type="project" value="UniProtKB-KW"/>
</dbReference>
<evidence type="ECO:0000256" key="13">
    <source>
        <dbReference type="ARBA" id="ARBA00034005"/>
    </source>
</evidence>
<feature type="binding site" evidence="15">
    <location>
        <position position="404"/>
    </location>
    <ligand>
        <name>Zn(2+)</name>
        <dbReference type="ChEBI" id="CHEBI:29105"/>
    </ligand>
</feature>
<dbReference type="PROSITE" id="PS50172">
    <property type="entry name" value="BRCT"/>
    <property type="match status" value="1"/>
</dbReference>
<dbReference type="InterPro" id="IPR018239">
    <property type="entry name" value="DNA_ligase_AS"/>
</dbReference>
<dbReference type="InterPro" id="IPR003583">
    <property type="entry name" value="Hlx-hairpin-Hlx_DNA-bd_motif"/>
</dbReference>
<feature type="binding site" evidence="15">
    <location>
        <position position="286"/>
    </location>
    <ligand>
        <name>NAD(+)</name>
        <dbReference type="ChEBI" id="CHEBI:57540"/>
    </ligand>
</feature>
<feature type="binding site" evidence="15">
    <location>
        <begin position="34"/>
        <end position="38"/>
    </location>
    <ligand>
        <name>NAD(+)</name>
        <dbReference type="ChEBI" id="CHEBI:57540"/>
    </ligand>
</feature>
<dbReference type="CDD" id="cd00114">
    <property type="entry name" value="LIGANc"/>
    <property type="match status" value="1"/>
</dbReference>
<dbReference type="Proteomes" id="UP000248214">
    <property type="component" value="Unassembled WGS sequence"/>
</dbReference>
<dbReference type="InterPro" id="IPR013840">
    <property type="entry name" value="DNAligase_N"/>
</dbReference>
<dbReference type="Pfam" id="PF01653">
    <property type="entry name" value="DNA_ligase_aden"/>
    <property type="match status" value="1"/>
</dbReference>
<dbReference type="SMART" id="SM00278">
    <property type="entry name" value="HhH1"/>
    <property type="match status" value="3"/>
</dbReference>
<dbReference type="EC" id="6.5.1.2" evidence="2 15"/>
<evidence type="ECO:0000256" key="2">
    <source>
        <dbReference type="ARBA" id="ARBA00012722"/>
    </source>
</evidence>
<dbReference type="Gene3D" id="1.10.150.20">
    <property type="entry name" value="5' to 3' exonuclease, C-terminal subdomain"/>
    <property type="match status" value="2"/>
</dbReference>
<feature type="binding site" evidence="15">
    <location>
        <position position="427"/>
    </location>
    <ligand>
        <name>Zn(2+)</name>
        <dbReference type="ChEBI" id="CHEBI:29105"/>
    </ligand>
</feature>
<evidence type="ECO:0000256" key="10">
    <source>
        <dbReference type="ARBA" id="ARBA00023027"/>
    </source>
</evidence>
<feature type="binding site" evidence="15">
    <location>
        <position position="310"/>
    </location>
    <ligand>
        <name>NAD(+)</name>
        <dbReference type="ChEBI" id="CHEBI:57540"/>
    </ligand>
</feature>
<dbReference type="InterPro" id="IPR010994">
    <property type="entry name" value="RuvA_2-like"/>
</dbReference>
<dbReference type="SUPFAM" id="SSF47781">
    <property type="entry name" value="RuvA domain 2-like"/>
    <property type="match status" value="1"/>
</dbReference>
<keyword evidence="17" id="KW-0175">Coiled coil</keyword>
<dbReference type="OrthoDB" id="9759736at2"/>
<dbReference type="Gene3D" id="3.40.50.10190">
    <property type="entry name" value="BRCT domain"/>
    <property type="match status" value="1"/>
</dbReference>
<keyword evidence="10 15" id="KW-0520">NAD</keyword>
<feature type="active site" description="N6-AMP-lysine intermediate" evidence="15">
    <location>
        <position position="115"/>
    </location>
</feature>
<dbReference type="InterPro" id="IPR036420">
    <property type="entry name" value="BRCT_dom_sf"/>
</dbReference>
<dbReference type="NCBIfam" id="TIGR00575">
    <property type="entry name" value="dnlj"/>
    <property type="match status" value="1"/>
</dbReference>
<keyword evidence="12 15" id="KW-0464">Manganese</keyword>
<dbReference type="PROSITE" id="PS01055">
    <property type="entry name" value="DNA_LIGASE_N1"/>
    <property type="match status" value="1"/>
</dbReference>